<evidence type="ECO:0000313" key="2">
    <source>
        <dbReference type="Proteomes" id="UP000665020"/>
    </source>
</evidence>
<organism evidence="1 2">
    <name type="scientific">Iocasia fonsfrigidae</name>
    <dbReference type="NCBI Taxonomy" id="2682810"/>
    <lineage>
        <taxon>Bacteria</taxon>
        <taxon>Bacillati</taxon>
        <taxon>Bacillota</taxon>
        <taxon>Clostridia</taxon>
        <taxon>Halanaerobiales</taxon>
        <taxon>Halanaerobiaceae</taxon>
        <taxon>Iocasia</taxon>
    </lineage>
</organism>
<accession>A0A8A7KFD0</accession>
<reference evidence="1" key="1">
    <citation type="submission" date="2019-12" db="EMBL/GenBank/DDBJ databases">
        <authorList>
            <person name="zhang j."/>
            <person name="sun C.M."/>
        </authorList>
    </citation>
    <scope>NUCLEOTIDE SEQUENCE</scope>
    <source>
        <strain evidence="1">NS-1</strain>
    </source>
</reference>
<name>A0A8A7KFD0_9FIRM</name>
<dbReference type="RefSeq" id="WP_230868300.1">
    <property type="nucleotide sequence ID" value="NZ_CP046640.1"/>
</dbReference>
<dbReference type="KEGG" id="ifn:GM661_00645"/>
<keyword evidence="2" id="KW-1185">Reference proteome</keyword>
<dbReference type="Proteomes" id="UP000665020">
    <property type="component" value="Chromosome"/>
</dbReference>
<gene>
    <name evidence="1" type="ORF">GM661_00645</name>
</gene>
<evidence type="ECO:0000313" key="1">
    <source>
        <dbReference type="EMBL" id="QTL96582.1"/>
    </source>
</evidence>
<protein>
    <submittedName>
        <fullName evidence="1">Uncharacterized protein</fullName>
    </submittedName>
</protein>
<sequence>MNKFKVFFLIIILTATIFMVHNAKAEDSINFLLKIFNIEQKEADYFVKLDLSNEDLGLVFYLYSNSDRPMTRNDLQYIEKYKNNIRYLSLYFGMPPIMFEDGIIKLHHPSRKRLFPPISAKKYEKRNKTKHGEEKIEVKGNKYEYKYINKRHHIVENIEIKKNKYDYYYKDSNIIEKLSVKYPNYKYQYYYKNFNTGEEIRKQGRGKALDPKLLYRELKEEKQNDPSFIFSLKININLKK</sequence>
<dbReference type="EMBL" id="CP046640">
    <property type="protein sequence ID" value="QTL96582.1"/>
    <property type="molecule type" value="Genomic_DNA"/>
</dbReference>
<proteinExistence type="predicted"/>
<dbReference type="AlphaFoldDB" id="A0A8A7KFD0"/>